<feature type="binding site" evidence="4">
    <location>
        <position position="68"/>
    </location>
    <ligand>
        <name>S-adenosyl-L-methionine</name>
        <dbReference type="ChEBI" id="CHEBI:59789"/>
    </ligand>
</feature>
<keyword evidence="2 4" id="KW-0808">Transferase</keyword>
<proteinExistence type="inferred from homology"/>
<dbReference type="Gene3D" id="3.40.50.150">
    <property type="entry name" value="Vaccinia Virus protein VP39"/>
    <property type="match status" value="1"/>
</dbReference>
<feature type="binding site" evidence="4">
    <location>
        <position position="156"/>
    </location>
    <ligand>
        <name>Mg(2+)</name>
        <dbReference type="ChEBI" id="CHEBI:18420"/>
    </ligand>
</feature>
<feature type="binding site" evidence="4">
    <location>
        <position position="38"/>
    </location>
    <ligand>
        <name>S-adenosyl-L-methionine</name>
        <dbReference type="ChEBI" id="CHEBI:59789"/>
    </ligand>
</feature>
<evidence type="ECO:0000256" key="1">
    <source>
        <dbReference type="ARBA" id="ARBA00022603"/>
    </source>
</evidence>
<reference evidence="5 6" key="1">
    <citation type="journal article" date="2018" name="Nat. Biotechnol.">
        <title>A standardized bacterial taxonomy based on genome phylogeny substantially revises the tree of life.</title>
        <authorList>
            <person name="Parks D.H."/>
            <person name="Chuvochina M."/>
            <person name="Waite D.W."/>
            <person name="Rinke C."/>
            <person name="Skarshewski A."/>
            <person name="Chaumeil P.A."/>
            <person name="Hugenholtz P."/>
        </authorList>
    </citation>
    <scope>NUCLEOTIDE SEQUENCE [LARGE SCALE GENOMIC DNA]</scope>
    <source>
        <strain evidence="5">UBA11728</strain>
    </source>
</reference>
<keyword evidence="3 4" id="KW-0949">S-adenosyl-L-methionine</keyword>
<comment type="caution">
    <text evidence="5">The sequence shown here is derived from an EMBL/GenBank/DDBJ whole genome shotgun (WGS) entry which is preliminary data.</text>
</comment>
<dbReference type="PANTHER" id="PTHR10509:SF14">
    <property type="entry name" value="CAFFEOYL-COA O-METHYLTRANSFERASE 3-RELATED"/>
    <property type="match status" value="1"/>
</dbReference>
<feature type="binding site" evidence="4">
    <location>
        <position position="86"/>
    </location>
    <ligand>
        <name>S-adenosyl-L-methionine</name>
        <dbReference type="ChEBI" id="CHEBI:59789"/>
    </ligand>
</feature>
<dbReference type="PROSITE" id="PS51682">
    <property type="entry name" value="SAM_OMT_I"/>
    <property type="match status" value="1"/>
</dbReference>
<organism evidence="5 6">
    <name type="scientific">Lachnoclostridium phytofermentans</name>
    <dbReference type="NCBI Taxonomy" id="66219"/>
    <lineage>
        <taxon>Bacteria</taxon>
        <taxon>Bacillati</taxon>
        <taxon>Bacillota</taxon>
        <taxon>Clostridia</taxon>
        <taxon>Lachnospirales</taxon>
        <taxon>Lachnospiraceae</taxon>
    </lineage>
</organism>
<dbReference type="EC" id="2.1.1.-" evidence="4"/>
<keyword evidence="4" id="KW-0460">Magnesium</keyword>
<protein>
    <recommendedName>
        <fullName evidence="4">tRNA 5-hydroxyuridine methyltransferase</fullName>
        <ecNumber evidence="4">2.1.1.-</ecNumber>
    </recommendedName>
    <alternativeName>
        <fullName evidence="4">ho5U methyltransferase</fullName>
    </alternativeName>
</protein>
<dbReference type="InterPro" id="IPR002935">
    <property type="entry name" value="SAM_O-MeTrfase"/>
</dbReference>
<feature type="binding site" evidence="4">
    <location>
        <position position="183"/>
    </location>
    <ligand>
        <name>Mg(2+)</name>
        <dbReference type="ChEBI" id="CHEBI:18420"/>
    </ligand>
</feature>
<dbReference type="EMBL" id="DPVV01000453">
    <property type="protein sequence ID" value="HCL03452.1"/>
    <property type="molecule type" value="Genomic_DNA"/>
</dbReference>
<keyword evidence="4" id="KW-0819">tRNA processing</keyword>
<dbReference type="HAMAP" id="MF_02217">
    <property type="entry name" value="TrmR_methyltr"/>
    <property type="match status" value="1"/>
</dbReference>
<dbReference type="Pfam" id="PF01596">
    <property type="entry name" value="Methyltransf_3"/>
    <property type="match status" value="1"/>
</dbReference>
<dbReference type="AlphaFoldDB" id="A0A3D2X8L5"/>
<keyword evidence="1 4" id="KW-0489">Methyltransferase</keyword>
<sequence>MKIVDEHITAYINSLELELPQYLSTLEKEALENAVPIIRKEAQAVLKFFLDMKQPKQILEVGTAVGFSCSLLSEYMPEDCHITTIEKVPMRIVEAKKNLSKARRASDISLVMGDAIDALKVLNRTDTSKDVSLFNPSGNKKELSELADCYDFIFMDAAKGQYMNFLPEIMKLLPVGGLFITDNVLQEGSIAKSKYSITRRDRTIHTRMREYLYELTHRDDLTTMILPVGDGMAVSTRIQ</sequence>
<evidence type="ECO:0000256" key="4">
    <source>
        <dbReference type="HAMAP-Rule" id="MF_02217"/>
    </source>
</evidence>
<dbReference type="InterPro" id="IPR029063">
    <property type="entry name" value="SAM-dependent_MTases_sf"/>
</dbReference>
<dbReference type="SUPFAM" id="SSF53335">
    <property type="entry name" value="S-adenosyl-L-methionine-dependent methyltransferases"/>
    <property type="match status" value="1"/>
</dbReference>
<name>A0A3D2X8L5_9FIRM</name>
<keyword evidence="4" id="KW-0479">Metal-binding</keyword>
<evidence type="ECO:0000256" key="2">
    <source>
        <dbReference type="ARBA" id="ARBA00022679"/>
    </source>
</evidence>
<dbReference type="GO" id="GO:0008757">
    <property type="term" value="F:S-adenosylmethionine-dependent methyltransferase activity"/>
    <property type="evidence" value="ECO:0007669"/>
    <property type="project" value="TreeGrafter"/>
</dbReference>
<feature type="binding site" evidence="4">
    <location>
        <begin position="114"/>
        <end position="115"/>
    </location>
    <ligand>
        <name>S-adenosyl-L-methionine</name>
        <dbReference type="ChEBI" id="CHEBI:59789"/>
    </ligand>
</feature>
<feature type="binding site" evidence="4">
    <location>
        <position position="156"/>
    </location>
    <ligand>
        <name>S-adenosyl-L-methionine</name>
        <dbReference type="ChEBI" id="CHEBI:59789"/>
    </ligand>
</feature>
<evidence type="ECO:0000313" key="6">
    <source>
        <dbReference type="Proteomes" id="UP000262969"/>
    </source>
</evidence>
<evidence type="ECO:0000313" key="5">
    <source>
        <dbReference type="EMBL" id="HCL03452.1"/>
    </source>
</evidence>
<accession>A0A3D2X8L5</accession>
<comment type="function">
    <text evidence="4">Catalyzes the methylation of 5-hydroxyuridine (ho5U) to form 5-methoxyuridine (mo5U) at position 34 in tRNAs.</text>
</comment>
<dbReference type="Proteomes" id="UP000262969">
    <property type="component" value="Unassembled WGS sequence"/>
</dbReference>
<comment type="subunit">
    <text evidence="4">Homodimer.</text>
</comment>
<dbReference type="PANTHER" id="PTHR10509">
    <property type="entry name" value="O-METHYLTRANSFERASE-RELATED"/>
    <property type="match status" value="1"/>
</dbReference>
<dbReference type="GO" id="GO:0000287">
    <property type="term" value="F:magnesium ion binding"/>
    <property type="evidence" value="ECO:0007669"/>
    <property type="project" value="UniProtKB-UniRule"/>
</dbReference>
<dbReference type="InterPro" id="IPR050362">
    <property type="entry name" value="Cation-dep_OMT"/>
</dbReference>
<dbReference type="GO" id="GO:0008171">
    <property type="term" value="F:O-methyltransferase activity"/>
    <property type="evidence" value="ECO:0007669"/>
    <property type="project" value="InterPro"/>
</dbReference>
<gene>
    <name evidence="4" type="primary">trmR</name>
    <name evidence="5" type="ORF">DHW61_13760</name>
</gene>
<dbReference type="GO" id="GO:0030488">
    <property type="term" value="P:tRNA methylation"/>
    <property type="evidence" value="ECO:0007669"/>
    <property type="project" value="UniProtKB-UniRule"/>
</dbReference>
<feature type="binding site" evidence="4">
    <location>
        <position position="182"/>
    </location>
    <ligand>
        <name>Mg(2+)</name>
        <dbReference type="ChEBI" id="CHEBI:18420"/>
    </ligand>
</feature>
<dbReference type="InterPro" id="IPR043675">
    <property type="entry name" value="TrmR_methyltr"/>
</dbReference>
<dbReference type="GO" id="GO:0016300">
    <property type="term" value="F:tRNA (uridine) methyltransferase activity"/>
    <property type="evidence" value="ECO:0007669"/>
    <property type="project" value="UniProtKB-UniRule"/>
</dbReference>
<comment type="catalytic activity">
    <reaction evidence="4">
        <text>5-hydroxyuridine(34) in tRNA + S-adenosyl-L-methionine = 5-methoxyuridine(34) in tRNA + S-adenosyl-L-homocysteine + H(+)</text>
        <dbReference type="Rhea" id="RHEA:60524"/>
        <dbReference type="Rhea" id="RHEA-COMP:13381"/>
        <dbReference type="Rhea" id="RHEA-COMP:15591"/>
        <dbReference type="ChEBI" id="CHEBI:15378"/>
        <dbReference type="ChEBI" id="CHEBI:57856"/>
        <dbReference type="ChEBI" id="CHEBI:59789"/>
        <dbReference type="ChEBI" id="CHEBI:136877"/>
        <dbReference type="ChEBI" id="CHEBI:143860"/>
    </reaction>
</comment>
<evidence type="ECO:0000256" key="3">
    <source>
        <dbReference type="ARBA" id="ARBA00022691"/>
    </source>
</evidence>
<comment type="similarity">
    <text evidence="4">Belongs to the class I-like SAM-binding methyltransferase superfamily. Cation-dependent O-methyltransferase family.</text>
</comment>